<gene>
    <name evidence="2" type="ORF">ILEXP_LOCUS25050</name>
</gene>
<sequence>MATTTEIFGVKIERNPPESKLTELDIASWPKEIEVDWENRWGCSPSKFPWTFTAKETMYLLEGKVKVYCEGHDGYFEIGAGDLVEFPKGMNVTWDVIEAVNKHYSLEK</sequence>
<dbReference type="SUPFAM" id="SSF51182">
    <property type="entry name" value="RmlC-like cupins"/>
    <property type="match status" value="1"/>
</dbReference>
<reference evidence="2 3" key="1">
    <citation type="submission" date="2024-02" db="EMBL/GenBank/DDBJ databases">
        <authorList>
            <person name="Vignale AGUSTIN F."/>
            <person name="Sosa J E."/>
            <person name="Modenutti C."/>
        </authorList>
    </citation>
    <scope>NUCLEOTIDE SEQUENCE [LARGE SCALE GENOMIC DNA]</scope>
</reference>
<comment type="caution">
    <text evidence="2">The sequence shown here is derived from an EMBL/GenBank/DDBJ whole genome shotgun (WGS) entry which is preliminary data.</text>
</comment>
<dbReference type="AlphaFoldDB" id="A0ABC8SHX2"/>
<dbReference type="PANTHER" id="PTHR33271:SF1">
    <property type="entry name" value="RMLC-LIKE JELLY ROLL PROTEIN-RELATED"/>
    <property type="match status" value="1"/>
</dbReference>
<dbReference type="PANTHER" id="PTHR33271">
    <property type="entry name" value="OS04G0445200 PROTEIN"/>
    <property type="match status" value="1"/>
</dbReference>
<evidence type="ECO:0000313" key="2">
    <source>
        <dbReference type="EMBL" id="CAK9156503.1"/>
    </source>
</evidence>
<evidence type="ECO:0000313" key="3">
    <source>
        <dbReference type="Proteomes" id="UP001642360"/>
    </source>
</evidence>
<evidence type="ECO:0000259" key="1">
    <source>
        <dbReference type="Pfam" id="PF05899"/>
    </source>
</evidence>
<dbReference type="Pfam" id="PF05899">
    <property type="entry name" value="Cupin_3"/>
    <property type="match status" value="1"/>
</dbReference>
<dbReference type="Gene3D" id="2.60.120.10">
    <property type="entry name" value="Jelly Rolls"/>
    <property type="match status" value="1"/>
</dbReference>
<proteinExistence type="predicted"/>
<dbReference type="EMBL" id="CAUOFW020002870">
    <property type="protein sequence ID" value="CAK9156503.1"/>
    <property type="molecule type" value="Genomic_DNA"/>
</dbReference>
<dbReference type="InterPro" id="IPR014710">
    <property type="entry name" value="RmlC-like_jellyroll"/>
</dbReference>
<keyword evidence="3" id="KW-1185">Reference proteome</keyword>
<organism evidence="2 3">
    <name type="scientific">Ilex paraguariensis</name>
    <name type="common">yerba mate</name>
    <dbReference type="NCBI Taxonomy" id="185542"/>
    <lineage>
        <taxon>Eukaryota</taxon>
        <taxon>Viridiplantae</taxon>
        <taxon>Streptophyta</taxon>
        <taxon>Embryophyta</taxon>
        <taxon>Tracheophyta</taxon>
        <taxon>Spermatophyta</taxon>
        <taxon>Magnoliopsida</taxon>
        <taxon>eudicotyledons</taxon>
        <taxon>Gunneridae</taxon>
        <taxon>Pentapetalae</taxon>
        <taxon>asterids</taxon>
        <taxon>campanulids</taxon>
        <taxon>Aquifoliales</taxon>
        <taxon>Aquifoliaceae</taxon>
        <taxon>Ilex</taxon>
    </lineage>
</organism>
<protein>
    <recommendedName>
        <fullName evidence="1">(S)-ureidoglycine aminohydrolase cupin domain-containing protein</fullName>
    </recommendedName>
</protein>
<accession>A0ABC8SHX2</accession>
<dbReference type="Proteomes" id="UP001642360">
    <property type="component" value="Unassembled WGS sequence"/>
</dbReference>
<feature type="domain" description="(S)-ureidoglycine aminohydrolase cupin" evidence="1">
    <location>
        <begin position="41"/>
        <end position="104"/>
    </location>
</feature>
<name>A0ABC8SHX2_9AQUA</name>
<dbReference type="CDD" id="cd02227">
    <property type="entry name" value="cupin_TM1112-like"/>
    <property type="match status" value="1"/>
</dbReference>
<dbReference type="InterPro" id="IPR011051">
    <property type="entry name" value="RmlC_Cupin_sf"/>
</dbReference>
<dbReference type="InterPro" id="IPR008579">
    <property type="entry name" value="UGlyAH_Cupin_dom"/>
</dbReference>